<protein>
    <recommendedName>
        <fullName evidence="4">Ankyrin repeat protein</fullName>
    </recommendedName>
</protein>
<gene>
    <name evidence="2" type="ORF">HK105_202171</name>
</gene>
<dbReference type="InterPro" id="IPR052050">
    <property type="entry name" value="SecEffector_AnkRepeat"/>
</dbReference>
<feature type="transmembrane region" description="Helical" evidence="1">
    <location>
        <begin position="491"/>
        <end position="513"/>
    </location>
</feature>
<keyword evidence="1" id="KW-0812">Transmembrane</keyword>
<organism evidence="2 3">
    <name type="scientific">Polyrhizophydium stewartii</name>
    <dbReference type="NCBI Taxonomy" id="2732419"/>
    <lineage>
        <taxon>Eukaryota</taxon>
        <taxon>Fungi</taxon>
        <taxon>Fungi incertae sedis</taxon>
        <taxon>Chytridiomycota</taxon>
        <taxon>Chytridiomycota incertae sedis</taxon>
        <taxon>Chytridiomycetes</taxon>
        <taxon>Rhizophydiales</taxon>
        <taxon>Rhizophydiales incertae sedis</taxon>
        <taxon>Polyrhizophydium</taxon>
    </lineage>
</organism>
<dbReference type="Pfam" id="PF12796">
    <property type="entry name" value="Ank_2"/>
    <property type="match status" value="1"/>
</dbReference>
<dbReference type="PANTHER" id="PTHR46586">
    <property type="entry name" value="ANKYRIN REPEAT-CONTAINING PROTEIN"/>
    <property type="match status" value="1"/>
</dbReference>
<keyword evidence="3" id="KW-1185">Reference proteome</keyword>
<comment type="caution">
    <text evidence="2">The sequence shown here is derived from an EMBL/GenBank/DDBJ whole genome shotgun (WGS) entry which is preliminary data.</text>
</comment>
<dbReference type="Gene3D" id="1.25.40.20">
    <property type="entry name" value="Ankyrin repeat-containing domain"/>
    <property type="match status" value="2"/>
</dbReference>
<evidence type="ECO:0008006" key="4">
    <source>
        <dbReference type="Google" id="ProtNLM"/>
    </source>
</evidence>
<name>A0ABR4NFL7_9FUNG</name>
<dbReference type="PANTHER" id="PTHR46586:SF3">
    <property type="entry name" value="ANKYRIN REPEAT-CONTAINING PROTEIN"/>
    <property type="match status" value="1"/>
</dbReference>
<evidence type="ECO:0000313" key="3">
    <source>
        <dbReference type="Proteomes" id="UP001527925"/>
    </source>
</evidence>
<dbReference type="InterPro" id="IPR036770">
    <property type="entry name" value="Ankyrin_rpt-contain_sf"/>
</dbReference>
<dbReference type="EMBL" id="JADGIZ020000007">
    <property type="protein sequence ID" value="KAL2918244.1"/>
    <property type="molecule type" value="Genomic_DNA"/>
</dbReference>
<sequence>MGLAASRPQPAPPGSHWDRLPRELQDAVIDAAGPLTQLVTGWVSAASLSPRQVWADAVSLDWPGDLTKLPTLAGDLACLEGVRSRAMVERLLAAWASRRPPALETLRRTLQVAAVRHRWHDMLDLDAPLKLAAIAAREDAVWLLENLVKVYTSVVLDRATVLMLAAPGQGSVLRWLHKHAPEAHWPRSAIHHAAQAGDVELAVWITRTGHYVRSESALRIAAANGHLPIVVFLFGSEADRTPEETSNAACEAIQSGHLHIAEWLVRNDPKLDLKRVLVSVLRTRRIAYLNWLHSLAPVTFDDEAFPLAAAHGDRRSVEWMQRAGMVRNLPHALEMAAAAGNLDLVRWISDMFGEQLPESLLEIACSVHALDLVLWLVDRPEMQPVIRSHPPLLDAASGSFELDTVQMLYSRGFTCTTLALTNAALGKRPATVRWLLSTFKDTQWDFQAAMGDKSMKTNRGREPDAESEAVIRRHAGHPLHSARRQLRELECVVWLMISAIAVGALTLIIASYFLLRWVFFPLVQPLLFGPAALLYLAGSGR</sequence>
<dbReference type="InterPro" id="IPR002110">
    <property type="entry name" value="Ankyrin_rpt"/>
</dbReference>
<proteinExistence type="predicted"/>
<feature type="transmembrane region" description="Helical" evidence="1">
    <location>
        <begin position="519"/>
        <end position="538"/>
    </location>
</feature>
<keyword evidence="1" id="KW-1133">Transmembrane helix</keyword>
<dbReference type="SUPFAM" id="SSF48403">
    <property type="entry name" value="Ankyrin repeat"/>
    <property type="match status" value="1"/>
</dbReference>
<accession>A0ABR4NFL7</accession>
<reference evidence="2 3" key="1">
    <citation type="submission" date="2023-09" db="EMBL/GenBank/DDBJ databases">
        <title>Pangenome analysis of Batrachochytrium dendrobatidis and related Chytrids.</title>
        <authorList>
            <person name="Yacoub M.N."/>
            <person name="Stajich J.E."/>
            <person name="James T.Y."/>
        </authorList>
    </citation>
    <scope>NUCLEOTIDE SEQUENCE [LARGE SCALE GENOMIC DNA]</scope>
    <source>
        <strain evidence="2 3">JEL0888</strain>
    </source>
</reference>
<keyword evidence="1" id="KW-0472">Membrane</keyword>
<dbReference type="Proteomes" id="UP001527925">
    <property type="component" value="Unassembled WGS sequence"/>
</dbReference>
<evidence type="ECO:0000313" key="2">
    <source>
        <dbReference type="EMBL" id="KAL2918244.1"/>
    </source>
</evidence>
<evidence type="ECO:0000256" key="1">
    <source>
        <dbReference type="SAM" id="Phobius"/>
    </source>
</evidence>